<dbReference type="RefSeq" id="WP_345236247.1">
    <property type="nucleotide sequence ID" value="NZ_BAABGZ010000027.1"/>
</dbReference>
<dbReference type="InterPro" id="IPR051045">
    <property type="entry name" value="TonB-dependent_transducer"/>
</dbReference>
<dbReference type="PRINTS" id="PR01374">
    <property type="entry name" value="TONBPROTEIN"/>
</dbReference>
<dbReference type="PANTHER" id="PTHR33446:SF2">
    <property type="entry name" value="PROTEIN TONB"/>
    <property type="match status" value="1"/>
</dbReference>
<proteinExistence type="inferred from homology"/>
<evidence type="ECO:0000256" key="7">
    <source>
        <dbReference type="ARBA" id="ARBA00022927"/>
    </source>
</evidence>
<comment type="subcellular location">
    <subcellularLocation>
        <location evidence="1">Cell inner membrane</location>
        <topology evidence="1">Single-pass membrane protein</topology>
        <orientation evidence="1">Periplasmic side</orientation>
    </subcellularLocation>
</comment>
<feature type="domain" description="TonB C-terminal" evidence="10">
    <location>
        <begin position="145"/>
        <end position="235"/>
    </location>
</feature>
<keyword evidence="4" id="KW-1003">Cell membrane</keyword>
<evidence type="ECO:0000256" key="9">
    <source>
        <dbReference type="ARBA" id="ARBA00023136"/>
    </source>
</evidence>
<keyword evidence="5" id="KW-0997">Cell inner membrane</keyword>
<dbReference type="InterPro" id="IPR037682">
    <property type="entry name" value="TonB_C"/>
</dbReference>
<dbReference type="SUPFAM" id="SSF74653">
    <property type="entry name" value="TolA/TonB C-terminal domain"/>
    <property type="match status" value="1"/>
</dbReference>
<evidence type="ECO:0000259" key="10">
    <source>
        <dbReference type="PROSITE" id="PS52015"/>
    </source>
</evidence>
<sequence length="235" mass="26750">MASAQEVRTYPYKTTEYVSGDGRLLPGPEGAHQRLEYTYRDSLSGTVRMYNASGKLVSNTPYAHMASQLKFGPETTYYETGELRTKDDYVSNMRNGEFLVFYKDGKIKRREIYKENVRITGECYDSEGKVLPFSEYEVMPRFRGGGLPEMVKAIHHNLLYPQDALRQQIEGKVWVSFVVGADGQIQDVKIVRSLWPSLDKEVVRSVRKLRDIIPGTQDGMAVPVSYITPITFAIQ</sequence>
<accession>A0ABP8IG89</accession>
<evidence type="ECO:0000256" key="2">
    <source>
        <dbReference type="ARBA" id="ARBA00006555"/>
    </source>
</evidence>
<comment type="similarity">
    <text evidence="2">Belongs to the TonB family.</text>
</comment>
<dbReference type="InterPro" id="IPR003538">
    <property type="entry name" value="TonB"/>
</dbReference>
<keyword evidence="3" id="KW-0813">Transport</keyword>
<reference evidence="12" key="1">
    <citation type="journal article" date="2019" name="Int. J. Syst. Evol. Microbiol.">
        <title>The Global Catalogue of Microorganisms (GCM) 10K type strain sequencing project: providing services to taxonomists for standard genome sequencing and annotation.</title>
        <authorList>
            <consortium name="The Broad Institute Genomics Platform"/>
            <consortium name="The Broad Institute Genome Sequencing Center for Infectious Disease"/>
            <person name="Wu L."/>
            <person name="Ma J."/>
        </authorList>
    </citation>
    <scope>NUCLEOTIDE SEQUENCE [LARGE SCALE GENOMIC DNA]</scope>
    <source>
        <strain evidence="12">JCM 17923</strain>
    </source>
</reference>
<dbReference type="Proteomes" id="UP001501153">
    <property type="component" value="Unassembled WGS sequence"/>
</dbReference>
<dbReference type="SUPFAM" id="SSF82185">
    <property type="entry name" value="Histone H3 K4-specific methyltransferase SET7/9 N-terminal domain"/>
    <property type="match status" value="1"/>
</dbReference>
<evidence type="ECO:0000256" key="5">
    <source>
        <dbReference type="ARBA" id="ARBA00022519"/>
    </source>
</evidence>
<dbReference type="NCBIfam" id="TIGR01352">
    <property type="entry name" value="tonB_Cterm"/>
    <property type="match status" value="1"/>
</dbReference>
<gene>
    <name evidence="11" type="ORF">GCM10023185_23550</name>
</gene>
<dbReference type="Pfam" id="PF07661">
    <property type="entry name" value="MORN_2"/>
    <property type="match status" value="2"/>
</dbReference>
<dbReference type="Gene3D" id="3.30.1150.10">
    <property type="match status" value="1"/>
</dbReference>
<dbReference type="EMBL" id="BAABGZ010000027">
    <property type="protein sequence ID" value="GAA4358179.1"/>
    <property type="molecule type" value="Genomic_DNA"/>
</dbReference>
<evidence type="ECO:0000256" key="1">
    <source>
        <dbReference type="ARBA" id="ARBA00004383"/>
    </source>
</evidence>
<evidence type="ECO:0000313" key="12">
    <source>
        <dbReference type="Proteomes" id="UP001501153"/>
    </source>
</evidence>
<keyword evidence="6" id="KW-0812">Transmembrane</keyword>
<evidence type="ECO:0000256" key="6">
    <source>
        <dbReference type="ARBA" id="ARBA00022692"/>
    </source>
</evidence>
<keyword evidence="9" id="KW-0472">Membrane</keyword>
<protein>
    <recommendedName>
        <fullName evidence="10">TonB C-terminal domain-containing protein</fullName>
    </recommendedName>
</protein>
<keyword evidence="8" id="KW-1133">Transmembrane helix</keyword>
<evidence type="ECO:0000313" key="11">
    <source>
        <dbReference type="EMBL" id="GAA4358179.1"/>
    </source>
</evidence>
<keyword evidence="7" id="KW-0653">Protein transport</keyword>
<evidence type="ECO:0000256" key="8">
    <source>
        <dbReference type="ARBA" id="ARBA00022989"/>
    </source>
</evidence>
<dbReference type="InterPro" id="IPR011652">
    <property type="entry name" value="MORN_2"/>
</dbReference>
<dbReference type="Gene3D" id="3.90.930.1">
    <property type="match status" value="1"/>
</dbReference>
<keyword evidence="12" id="KW-1185">Reference proteome</keyword>
<dbReference type="Pfam" id="PF03544">
    <property type="entry name" value="TonB_C"/>
    <property type="match status" value="1"/>
</dbReference>
<evidence type="ECO:0000256" key="3">
    <source>
        <dbReference type="ARBA" id="ARBA00022448"/>
    </source>
</evidence>
<comment type="caution">
    <text evidence="11">The sequence shown here is derived from an EMBL/GenBank/DDBJ whole genome shotgun (WGS) entry which is preliminary data.</text>
</comment>
<dbReference type="InterPro" id="IPR006260">
    <property type="entry name" value="TonB/TolA_C"/>
</dbReference>
<organism evidence="11 12">
    <name type="scientific">Hymenobacter saemangeumensis</name>
    <dbReference type="NCBI Taxonomy" id="1084522"/>
    <lineage>
        <taxon>Bacteria</taxon>
        <taxon>Pseudomonadati</taxon>
        <taxon>Bacteroidota</taxon>
        <taxon>Cytophagia</taxon>
        <taxon>Cytophagales</taxon>
        <taxon>Hymenobacteraceae</taxon>
        <taxon>Hymenobacter</taxon>
    </lineage>
</organism>
<name>A0ABP8IG89_9BACT</name>
<dbReference type="PANTHER" id="PTHR33446">
    <property type="entry name" value="PROTEIN TONB-RELATED"/>
    <property type="match status" value="1"/>
</dbReference>
<dbReference type="PROSITE" id="PS52015">
    <property type="entry name" value="TONB_CTD"/>
    <property type="match status" value="1"/>
</dbReference>
<evidence type="ECO:0000256" key="4">
    <source>
        <dbReference type="ARBA" id="ARBA00022475"/>
    </source>
</evidence>